<dbReference type="Proteomes" id="UP000192801">
    <property type="component" value="Unassembled WGS sequence"/>
</dbReference>
<name>A0A1X0D363_9MYCO</name>
<reference evidence="1 2" key="1">
    <citation type="submission" date="2016-12" db="EMBL/GenBank/DDBJ databases">
        <title>The new phylogeny of genus Mycobacterium.</title>
        <authorList>
            <person name="Tortoli E."/>
            <person name="Trovato A."/>
            <person name="Cirillo D.M."/>
        </authorList>
    </citation>
    <scope>NUCLEOTIDE SEQUENCE [LARGE SCALE GENOMIC DNA]</scope>
    <source>
        <strain evidence="1 2">DSM 45130</strain>
    </source>
</reference>
<protein>
    <recommendedName>
        <fullName evidence="3">Helix-turn-helix domain-containing protein</fullName>
    </recommendedName>
</protein>
<evidence type="ECO:0000313" key="2">
    <source>
        <dbReference type="Proteomes" id="UP000192801"/>
    </source>
</evidence>
<dbReference type="STRING" id="444597.BST26_16445"/>
<sequence>MAMEGIAQRANNELHGWQEVGRRLGVGRSKVFALWAGGELPSVKVGAKRMSTTRQLDDYITRLESGAA</sequence>
<comment type="caution">
    <text evidence="1">The sequence shown here is derived from an EMBL/GenBank/DDBJ whole genome shotgun (WGS) entry which is preliminary data.</text>
</comment>
<evidence type="ECO:0000313" key="1">
    <source>
        <dbReference type="EMBL" id="ORA66856.1"/>
    </source>
</evidence>
<proteinExistence type="predicted"/>
<gene>
    <name evidence="1" type="ORF">BST26_16445</name>
</gene>
<dbReference type="RefSeq" id="WP_083032453.1">
    <property type="nucleotide sequence ID" value="NZ_JACKRM010000686.1"/>
</dbReference>
<dbReference type="AlphaFoldDB" id="A0A1X0D363"/>
<evidence type="ECO:0008006" key="3">
    <source>
        <dbReference type="Google" id="ProtNLM"/>
    </source>
</evidence>
<accession>A0A1X0D363</accession>
<dbReference type="EMBL" id="MVHS01000047">
    <property type="protein sequence ID" value="ORA66856.1"/>
    <property type="molecule type" value="Genomic_DNA"/>
</dbReference>
<organism evidence="1 2">
    <name type="scientific">Mycolicibacterium insubricum</name>
    <dbReference type="NCBI Taxonomy" id="444597"/>
    <lineage>
        <taxon>Bacteria</taxon>
        <taxon>Bacillati</taxon>
        <taxon>Actinomycetota</taxon>
        <taxon>Actinomycetes</taxon>
        <taxon>Mycobacteriales</taxon>
        <taxon>Mycobacteriaceae</taxon>
        <taxon>Mycolicibacterium</taxon>
    </lineage>
</organism>
<keyword evidence="2" id="KW-1185">Reference proteome</keyword>